<evidence type="ECO:0000313" key="1">
    <source>
        <dbReference type="EMBL" id="OQP29941.1"/>
    </source>
</evidence>
<comment type="caution">
    <text evidence="1">The sequence shown here is derived from an EMBL/GenBank/DDBJ whole genome shotgun (WGS) entry which is preliminary data.</text>
</comment>
<sequence>MNDLHDFEKEVMEWYESNWNGRVLPFFKKPALSSETSLSTGKYPWADEDAMEILDDYFTRFNVDRKNFSFAKYWPNEEVTFPLNFFRSKERKWRWIEPEPLTLKMLAESAKAGYWLFD</sequence>
<evidence type="ECO:0008006" key="3">
    <source>
        <dbReference type="Google" id="ProtNLM"/>
    </source>
</evidence>
<dbReference type="AlphaFoldDB" id="A0A1V9D7R1"/>
<reference evidence="1 2" key="1">
    <citation type="submission" date="2017-02" db="EMBL/GenBank/DDBJ databases">
        <title>Whole genome shotgun sequence of Pantoea agglomerans strain AS1 isolated from a cycad, Zamia floridana in Central Florida, USA.</title>
        <authorList>
            <person name="Lata P."/>
            <person name="Govindarajan S."/>
            <person name="Qi F."/>
            <person name="Li J.-L."/>
            <person name="Maurya S.K."/>
            <person name="Sahoo M.K."/>
        </authorList>
    </citation>
    <scope>NUCLEOTIDE SEQUENCE [LARGE SCALE GENOMIC DNA]</scope>
    <source>
        <strain evidence="1 2">AS1</strain>
    </source>
</reference>
<protein>
    <recommendedName>
        <fullName evidence="3">DUF1493 family protein</fullName>
    </recommendedName>
</protein>
<dbReference type="Proteomes" id="UP000192769">
    <property type="component" value="Unassembled WGS sequence"/>
</dbReference>
<accession>A0A1V9D7R1</accession>
<organism evidence="1 2">
    <name type="scientific">Pantoea latae</name>
    <dbReference type="NCBI Taxonomy" id="1964541"/>
    <lineage>
        <taxon>Bacteria</taxon>
        <taxon>Pseudomonadati</taxon>
        <taxon>Pseudomonadota</taxon>
        <taxon>Gammaproteobacteria</taxon>
        <taxon>Enterobacterales</taxon>
        <taxon>Erwiniaceae</taxon>
        <taxon>Pantoea</taxon>
    </lineage>
</organism>
<dbReference type="RefSeq" id="WP_081142536.1">
    <property type="nucleotide sequence ID" value="NZ_MWUE01000043.1"/>
</dbReference>
<dbReference type="OrthoDB" id="6476622at2"/>
<dbReference type="EMBL" id="MWUE01000043">
    <property type="protein sequence ID" value="OQP29941.1"/>
    <property type="molecule type" value="Genomic_DNA"/>
</dbReference>
<keyword evidence="2" id="KW-1185">Reference proteome</keyword>
<name>A0A1V9D7R1_9GAMM</name>
<gene>
    <name evidence="1" type="ORF">B2J69_22480</name>
</gene>
<proteinExistence type="predicted"/>
<dbReference type="Pfam" id="PF07377">
    <property type="entry name" value="DUF1493"/>
    <property type="match status" value="1"/>
</dbReference>
<evidence type="ECO:0000313" key="2">
    <source>
        <dbReference type="Proteomes" id="UP000192769"/>
    </source>
</evidence>
<dbReference type="InterPro" id="IPR010862">
    <property type="entry name" value="DUF1493"/>
</dbReference>